<evidence type="ECO:0000313" key="2">
    <source>
        <dbReference type="Proteomes" id="UP000006241"/>
    </source>
</evidence>
<dbReference type="AlphaFoldDB" id="C2G3M2"/>
<proteinExistence type="predicted"/>
<dbReference type="Gene3D" id="3.30.420.10">
    <property type="entry name" value="Ribonuclease H-like superfamily/Ribonuclease H"/>
    <property type="match status" value="1"/>
</dbReference>
<reference evidence="1 2" key="1">
    <citation type="submission" date="2009-01" db="EMBL/GenBank/DDBJ databases">
        <authorList>
            <person name="Qin X."/>
            <person name="Bachman B."/>
            <person name="Battles P."/>
            <person name="Bell A."/>
            <person name="Bess C."/>
            <person name="Bickham C."/>
            <person name="Chaboub L."/>
            <person name="Chen D."/>
            <person name="Coyle M."/>
            <person name="Deiros D.R."/>
            <person name="Dinh H."/>
            <person name="Forbes L."/>
            <person name="Fowler G."/>
            <person name="Francisco L."/>
            <person name="Fu Q."/>
            <person name="Gubbala S."/>
            <person name="Hale W."/>
            <person name="Han Y."/>
            <person name="Hemphill L."/>
            <person name="Highlander S.K."/>
            <person name="Hirani K."/>
            <person name="Hogues M."/>
            <person name="Jackson L."/>
            <person name="Jakkamsetti A."/>
            <person name="Javaid M."/>
            <person name="Jiang H."/>
            <person name="Korchina V."/>
            <person name="Kovar C."/>
            <person name="Lara F."/>
            <person name="Lee S."/>
            <person name="Mata R."/>
            <person name="Mathew T."/>
            <person name="Moen C."/>
            <person name="Morales K."/>
            <person name="Munidasa M."/>
            <person name="Nazareth L."/>
            <person name="Ngo R."/>
            <person name="Nguyen L."/>
            <person name="Okwuonu G."/>
            <person name="Ongeri F."/>
            <person name="Patil S."/>
            <person name="Petrosino J."/>
            <person name="Pham C."/>
            <person name="Pham P."/>
            <person name="Pu L.-L."/>
            <person name="Puazo M."/>
            <person name="Raj R."/>
            <person name="Reid J."/>
            <person name="Rouhana J."/>
            <person name="Saada N."/>
            <person name="Shang Y."/>
            <person name="Simmons D."/>
            <person name="Thornton R."/>
            <person name="Warren J."/>
            <person name="Weissenberger G."/>
            <person name="Zhang J."/>
            <person name="Zhang L."/>
            <person name="Zhou C."/>
            <person name="Zhu D."/>
            <person name="Muzny D."/>
            <person name="Worley K."/>
            <person name="Gibbs R."/>
        </authorList>
    </citation>
    <scope>NUCLEOTIDE SEQUENCE [LARGE SCALE GENOMIC DNA]</scope>
    <source>
        <strain evidence="1 2">ATCC 33300</strain>
    </source>
</reference>
<dbReference type="HOGENOM" id="CLU_025489_0_0_10"/>
<name>C2G3M2_SPHSI</name>
<dbReference type="InterPro" id="IPR036397">
    <property type="entry name" value="RNaseH_sf"/>
</dbReference>
<gene>
    <name evidence="1" type="ORF">HMPREF0765_4178</name>
</gene>
<dbReference type="GO" id="GO:0003676">
    <property type="term" value="F:nucleic acid binding"/>
    <property type="evidence" value="ECO:0007669"/>
    <property type="project" value="InterPro"/>
</dbReference>
<dbReference type="EMBL" id="ACHB01000092">
    <property type="protein sequence ID" value="EEI90227.1"/>
    <property type="molecule type" value="Genomic_DNA"/>
</dbReference>
<evidence type="ECO:0008006" key="3">
    <source>
        <dbReference type="Google" id="ProtNLM"/>
    </source>
</evidence>
<accession>C2G3M2</accession>
<organism evidence="1 2">
    <name type="scientific">Sphingobacterium spiritivorum ATCC 33300</name>
    <dbReference type="NCBI Taxonomy" id="525372"/>
    <lineage>
        <taxon>Bacteria</taxon>
        <taxon>Pseudomonadati</taxon>
        <taxon>Bacteroidota</taxon>
        <taxon>Sphingobacteriia</taxon>
        <taxon>Sphingobacteriales</taxon>
        <taxon>Sphingobacteriaceae</taxon>
        <taxon>Sphingobacterium</taxon>
    </lineage>
</organism>
<comment type="caution">
    <text evidence="1">The sequence shown here is derived from an EMBL/GenBank/DDBJ whole genome shotgun (WGS) entry which is preliminary data.</text>
</comment>
<protein>
    <recommendedName>
        <fullName evidence="3">Integrase catalytic domain-containing protein</fullName>
    </recommendedName>
</protein>
<dbReference type="RefSeq" id="WP_003003629.1">
    <property type="nucleotide sequence ID" value="NZ_GG668630.1"/>
</dbReference>
<evidence type="ECO:0000313" key="1">
    <source>
        <dbReference type="EMBL" id="EEI90227.1"/>
    </source>
</evidence>
<sequence>MKEETTAYATHSGQIGVKLSFLITDVIQRGKPVPTVVAHQMSIRVCSYEALKKRAVRTKGLRLRDGKGLGNEALYSFENMPDAWRKLCIDRFGDPKTVIKETIFLEKYYEIDSIASDFFATYKLPSGKELSRELKETYTVNASVLNAVIAAMSKRKTFRKAYGNPNSTGVKTVWELICEEVNLLQEKLGHTLKSKSLRRTIAEYKKGNYRSLISGKLENQNTAKVVTAEQQAVLESLLRKHKNFDNVQISRIYSEVAEKLGWKPISDGTVAKYRKQLDLYIISGNQGTSALRNTRNMQVKRSAPNVPMVYWSVDGWDVELLYQRTGLNSDGNKVTTYHNRPTCVMIMDPYLNYPIGYAIGTHETTSLIREALRNAANHTRELFGQRYKSLQIQSDHYGKGVLIPVYEAMTKHYTPARVRNAKAKRIEPFFKEWNKELQLMYTNWSGFGVTARKEGQPNSEYLDKIKHSFPDYEGVCRQIQKSIELQRMRLYDKYVSRWADMADTDHIPLTDMEYLNLFGEITGYTNKLHHDGLTITINKQEYVYDSFDLAFREHRHIDWCVKFDQQDMSQVLVVNAKSQNGRLIEEIGTIKFMLQKTHIQPMALYDRKEGDAEKLALVSQFNDDLENIIIDRNIRNDRIVGQLFVQNPALDGTLSKLILTDSLGQHKNQRNTKKFIEAAEKLKTRQWREKIPENINVNREREEYINGKINLNDFI</sequence>
<dbReference type="Proteomes" id="UP000006241">
    <property type="component" value="Unassembled WGS sequence"/>
</dbReference>